<dbReference type="OrthoDB" id="7666987at2"/>
<protein>
    <recommendedName>
        <fullName evidence="3">DUF2332 domain-containing protein</fullName>
    </recommendedName>
</protein>
<dbReference type="Proteomes" id="UP000193200">
    <property type="component" value="Unassembled WGS sequence"/>
</dbReference>
<dbReference type="Pfam" id="PF10094">
    <property type="entry name" value="DUF2332"/>
    <property type="match status" value="1"/>
</dbReference>
<accession>A0A1Y5TS18</accession>
<dbReference type="RefSeq" id="WP_085884507.1">
    <property type="nucleotide sequence ID" value="NZ_FWFR01000003.1"/>
</dbReference>
<organism evidence="1 2">
    <name type="scientific">Oceanibacterium hippocampi</name>
    <dbReference type="NCBI Taxonomy" id="745714"/>
    <lineage>
        <taxon>Bacteria</taxon>
        <taxon>Pseudomonadati</taxon>
        <taxon>Pseudomonadota</taxon>
        <taxon>Alphaproteobacteria</taxon>
        <taxon>Sneathiellales</taxon>
        <taxon>Sneathiellaceae</taxon>
        <taxon>Oceanibacterium</taxon>
    </lineage>
</organism>
<reference evidence="1 2" key="1">
    <citation type="submission" date="2017-03" db="EMBL/GenBank/DDBJ databases">
        <authorList>
            <person name="Afonso C.L."/>
            <person name="Miller P.J."/>
            <person name="Scott M.A."/>
            <person name="Spackman E."/>
            <person name="Goraichik I."/>
            <person name="Dimitrov K.M."/>
            <person name="Suarez D.L."/>
            <person name="Swayne D.E."/>
        </authorList>
    </citation>
    <scope>NUCLEOTIDE SEQUENCE [LARGE SCALE GENOMIC DNA]</scope>
    <source>
        <strain evidence="1 2">CECT 7691</strain>
    </source>
</reference>
<dbReference type="EMBL" id="FWFR01000003">
    <property type="protein sequence ID" value="SLN68811.1"/>
    <property type="molecule type" value="Genomic_DNA"/>
</dbReference>
<keyword evidence="2" id="KW-1185">Reference proteome</keyword>
<sequence length="372" mass="40706">MNGPVTGAESGRDALADRFRRFATIECPGISPLYARLAMAAADNHLALDLAGQRQPGQPPANILLGAVHFLLQEGIDHPLRRFYPDLDDDPPGTGDVGPALDDFLHRHQARISAIVTRRIVGTNEVRRAAPLRPALQMAGHVLAQAAPDRAPTLVEFGASAGLLLGFDAYGYDYGDGARYGPADATVTLRSALRGSLPAALALPMPRFANRLGLELNPLDIRDPEDRAWLRALVWPEQRERFALLDAALDHARRNPPEIRVGDGLELLPRLADELPASVPLCLYHSFVLYQLPETARQRFREILGALSRDRPVAEVGFEWDGREAARLSLRIHDAGRCLDDRELARAGAHGEWLEWLGDGAPEAADTNTEEP</sequence>
<evidence type="ECO:0000313" key="2">
    <source>
        <dbReference type="Proteomes" id="UP000193200"/>
    </source>
</evidence>
<evidence type="ECO:0000313" key="1">
    <source>
        <dbReference type="EMBL" id="SLN68811.1"/>
    </source>
</evidence>
<evidence type="ECO:0008006" key="3">
    <source>
        <dbReference type="Google" id="ProtNLM"/>
    </source>
</evidence>
<dbReference type="InParanoid" id="A0A1Y5TS18"/>
<dbReference type="AlphaFoldDB" id="A0A1Y5TS18"/>
<gene>
    <name evidence="1" type="ORF">OCH7691_03131</name>
</gene>
<proteinExistence type="predicted"/>
<dbReference type="InterPro" id="IPR011200">
    <property type="entry name" value="UCP012608"/>
</dbReference>
<name>A0A1Y5TS18_9PROT</name>